<reference evidence="1 2" key="1">
    <citation type="submission" date="2023-03" db="EMBL/GenBank/DDBJ databases">
        <title>High recombination rates correlate with genetic variation in Cardiocondyla obscurior ants.</title>
        <authorList>
            <person name="Errbii M."/>
        </authorList>
    </citation>
    <scope>NUCLEOTIDE SEQUENCE [LARGE SCALE GENOMIC DNA]</scope>
    <source>
        <strain evidence="1">Alpha-2009</strain>
        <tissue evidence="1">Whole body</tissue>
    </source>
</reference>
<keyword evidence="2" id="KW-1185">Reference proteome</keyword>
<name>A0AAW2ER60_9HYME</name>
<dbReference type="AlphaFoldDB" id="A0AAW2ER60"/>
<protein>
    <submittedName>
        <fullName evidence="1">Uncharacterized protein</fullName>
    </submittedName>
</protein>
<dbReference type="Proteomes" id="UP001430953">
    <property type="component" value="Unassembled WGS sequence"/>
</dbReference>
<accession>A0AAW2ER60</accession>
<comment type="caution">
    <text evidence="1">The sequence shown here is derived from an EMBL/GenBank/DDBJ whole genome shotgun (WGS) entry which is preliminary data.</text>
</comment>
<gene>
    <name evidence="1" type="ORF">PUN28_016728</name>
</gene>
<organism evidence="1 2">
    <name type="scientific">Cardiocondyla obscurior</name>
    <dbReference type="NCBI Taxonomy" id="286306"/>
    <lineage>
        <taxon>Eukaryota</taxon>
        <taxon>Metazoa</taxon>
        <taxon>Ecdysozoa</taxon>
        <taxon>Arthropoda</taxon>
        <taxon>Hexapoda</taxon>
        <taxon>Insecta</taxon>
        <taxon>Pterygota</taxon>
        <taxon>Neoptera</taxon>
        <taxon>Endopterygota</taxon>
        <taxon>Hymenoptera</taxon>
        <taxon>Apocrita</taxon>
        <taxon>Aculeata</taxon>
        <taxon>Formicoidea</taxon>
        <taxon>Formicidae</taxon>
        <taxon>Myrmicinae</taxon>
        <taxon>Cardiocondyla</taxon>
    </lineage>
</organism>
<evidence type="ECO:0000313" key="2">
    <source>
        <dbReference type="Proteomes" id="UP001430953"/>
    </source>
</evidence>
<dbReference type="EMBL" id="JADYXP020000019">
    <property type="protein sequence ID" value="KAL0105278.1"/>
    <property type="molecule type" value="Genomic_DNA"/>
</dbReference>
<proteinExistence type="predicted"/>
<sequence length="139" mass="16435">MLAILSRQLCFPVFDNPFMREMQQQANKLRRNIVRNFRPKVRGKNSYAKFRIPRVQLRLPRQVKLARNATESEKKKKKKRSMRIKVGVEIGNEIFCSDRNSALRGECAELMHFCKLLSRCESEPRGGSITPFMFNRRKF</sequence>
<evidence type="ECO:0000313" key="1">
    <source>
        <dbReference type="EMBL" id="KAL0105278.1"/>
    </source>
</evidence>